<evidence type="ECO:0000313" key="7">
    <source>
        <dbReference type="Proteomes" id="UP000824782"/>
    </source>
</evidence>
<feature type="region of interest" description="Disordered" evidence="5">
    <location>
        <begin position="199"/>
        <end position="222"/>
    </location>
</feature>
<feature type="coiled-coil region" evidence="4">
    <location>
        <begin position="855"/>
        <end position="945"/>
    </location>
</feature>
<evidence type="ECO:0000256" key="1">
    <source>
        <dbReference type="ARBA" id="ARBA00022737"/>
    </source>
</evidence>
<keyword evidence="2 3" id="KW-0040">ANK repeat</keyword>
<feature type="repeat" description="ANK" evidence="3">
    <location>
        <begin position="104"/>
        <end position="136"/>
    </location>
</feature>
<evidence type="ECO:0000256" key="5">
    <source>
        <dbReference type="SAM" id="MobiDB-lite"/>
    </source>
</evidence>
<dbReference type="EMBL" id="WNYA01007733">
    <property type="protein sequence ID" value="KAG8541371.1"/>
    <property type="molecule type" value="Genomic_DNA"/>
</dbReference>
<dbReference type="PANTHER" id="PTHR24166:SF48">
    <property type="entry name" value="PROTEIN VAPYRIN"/>
    <property type="match status" value="1"/>
</dbReference>
<keyword evidence="7" id="KW-1185">Reference proteome</keyword>
<evidence type="ECO:0000256" key="4">
    <source>
        <dbReference type="SAM" id="Coils"/>
    </source>
</evidence>
<dbReference type="AlphaFoldDB" id="A0AAV6Z4M1"/>
<feature type="coiled-coil region" evidence="4">
    <location>
        <begin position="709"/>
        <end position="815"/>
    </location>
</feature>
<feature type="coiled-coil region" evidence="4">
    <location>
        <begin position="583"/>
        <end position="680"/>
    </location>
</feature>
<protein>
    <submittedName>
        <fullName evidence="6">Uncharacterized protein</fullName>
    </submittedName>
</protein>
<gene>
    <name evidence="6" type="ORF">GDO81_029168</name>
</gene>
<dbReference type="Pfam" id="PF12796">
    <property type="entry name" value="Ank_2"/>
    <property type="match status" value="2"/>
</dbReference>
<sequence>MSDVLSCRFHLAASRGLVDCVSAILSHKVEINAKTDDGCSALHLAASNCHPECVKLLLQHGAHEDSIDFHSRTPLHCAATSGCVSSVLLLCDAEDTLLDAADDDGRTPLMIAAQRNHPTVCSLLLDRGAQVDVCDRDKKTALLLACEKGNIQAAETLITKGADPSVCDNKGCDALHYTSMSRDEPLRRLIQAALDRRKNNESHIRNNDSSAASKAVPQPPRREQDLLNMWKKRYEEEQKRGVWLQGELMMKTQDLERISEERSLESSRILDLADALNGLLEGSADKIRNKTQDYDINDPCDPLTPLLDQVKSFKEEQLRERNRLEEIIRDLNAKSTKMGTMEELHQEEMRRLQGEAAAAKDKEESARRRVTELEGHLENMREVLSQFEKRKRVQSTVVEDLQEQISEVTREKEELLVMLQKLQEQETNVGNVHSQRCEDGQALPDHSILSHFIKKLKSQCISVDIKQGNGISQRCSGYVPREFLEKNADDWKSSVKGLENYMVAVERMQKSLVAGRPERTDPVLVNGASDEHNNGHHLVRSANQLYKVETNIACLQGDIIHQRNNSMTKPESSAPPDNVHPRITELEAQLSSLKGTHDNLLARMNQVVQEKQNLEEGLLALQESMQSEFAMRQETEKRCKDYKHQILVLSDELLAEQDKLKKLNSRLDTQQNEMVMLRDSFPPDIIREESSRSVEMFSSDTLEELYWNVGTLVRRYNDALQEAAALQKENLKLLDDQMQTISMTEHKNILNEIKNQLHAKIRETEDLKQRLYQTMGNVVELKEQLATQTSNSIPKEEFEGRLVDLERIVTALKEENEACKVALEGKCEEVIVLKQQLEHESEEGQTLRLKEASMAQEIETVRTGLEIQIRALREEVEGLSEKYTQASKEVEGSKLMLSSEKDKVLILQGKIQELKKEAEELRIRCQKHEEENSHLTRKCEDISKASQETQEKVRTKSNDTQARVFHQPCSVCLLEVPDKPRNSAVLGLIQ</sequence>
<dbReference type="SUPFAM" id="SSF48403">
    <property type="entry name" value="Ankyrin repeat"/>
    <property type="match status" value="1"/>
</dbReference>
<dbReference type="SUPFAM" id="SSF57997">
    <property type="entry name" value="Tropomyosin"/>
    <property type="match status" value="1"/>
</dbReference>
<feature type="repeat" description="ANK" evidence="3">
    <location>
        <begin position="37"/>
        <end position="69"/>
    </location>
</feature>
<dbReference type="PANTHER" id="PTHR24166">
    <property type="entry name" value="ROLLING PEBBLES, ISOFORM B"/>
    <property type="match status" value="1"/>
</dbReference>
<dbReference type="PROSITE" id="PS50088">
    <property type="entry name" value="ANK_REPEAT"/>
    <property type="match status" value="3"/>
</dbReference>
<evidence type="ECO:0000256" key="2">
    <source>
        <dbReference type="ARBA" id="ARBA00023043"/>
    </source>
</evidence>
<keyword evidence="4" id="KW-0175">Coiled coil</keyword>
<dbReference type="Gene3D" id="1.25.40.20">
    <property type="entry name" value="Ankyrin repeat-containing domain"/>
    <property type="match status" value="2"/>
</dbReference>
<reference evidence="6" key="1">
    <citation type="thesis" date="2020" institute="ProQuest LLC" country="789 East Eisenhower Parkway, Ann Arbor, MI, USA">
        <title>Comparative Genomics and Chromosome Evolution.</title>
        <authorList>
            <person name="Mudd A.B."/>
        </authorList>
    </citation>
    <scope>NUCLEOTIDE SEQUENCE</scope>
    <source>
        <strain evidence="6">237g6f4</strain>
        <tissue evidence="6">Blood</tissue>
    </source>
</reference>
<comment type="caution">
    <text evidence="6">The sequence shown here is derived from an EMBL/GenBank/DDBJ whole genome shotgun (WGS) entry which is preliminary data.</text>
</comment>
<dbReference type="Proteomes" id="UP000824782">
    <property type="component" value="Unassembled WGS sequence"/>
</dbReference>
<dbReference type="InterPro" id="IPR050889">
    <property type="entry name" value="Dendritic_Spine_Reg/Scaffold"/>
</dbReference>
<dbReference type="Gene3D" id="1.20.5.170">
    <property type="match status" value="1"/>
</dbReference>
<feature type="coiled-coil region" evidence="4">
    <location>
        <begin position="314"/>
        <end position="425"/>
    </location>
</feature>
<feature type="repeat" description="ANK" evidence="3">
    <location>
        <begin position="137"/>
        <end position="169"/>
    </location>
</feature>
<evidence type="ECO:0000313" key="6">
    <source>
        <dbReference type="EMBL" id="KAG8541371.1"/>
    </source>
</evidence>
<proteinExistence type="predicted"/>
<keyword evidence="1" id="KW-0677">Repeat</keyword>
<dbReference type="SMART" id="SM00248">
    <property type="entry name" value="ANK"/>
    <property type="match status" value="5"/>
</dbReference>
<dbReference type="InterPro" id="IPR036770">
    <property type="entry name" value="Ankyrin_rpt-contain_sf"/>
</dbReference>
<accession>A0AAV6Z4M1</accession>
<organism evidence="6 7">
    <name type="scientific">Engystomops pustulosus</name>
    <name type="common">Tungara frog</name>
    <name type="synonym">Physalaemus pustulosus</name>
    <dbReference type="NCBI Taxonomy" id="76066"/>
    <lineage>
        <taxon>Eukaryota</taxon>
        <taxon>Metazoa</taxon>
        <taxon>Chordata</taxon>
        <taxon>Craniata</taxon>
        <taxon>Vertebrata</taxon>
        <taxon>Euteleostomi</taxon>
        <taxon>Amphibia</taxon>
        <taxon>Batrachia</taxon>
        <taxon>Anura</taxon>
        <taxon>Neobatrachia</taxon>
        <taxon>Hyloidea</taxon>
        <taxon>Leptodactylidae</taxon>
        <taxon>Leiuperinae</taxon>
        <taxon>Engystomops</taxon>
    </lineage>
</organism>
<name>A0AAV6Z4M1_ENGPU</name>
<dbReference type="InterPro" id="IPR002110">
    <property type="entry name" value="Ankyrin_rpt"/>
</dbReference>
<evidence type="ECO:0000256" key="3">
    <source>
        <dbReference type="PROSITE-ProRule" id="PRU00023"/>
    </source>
</evidence>
<dbReference type="PROSITE" id="PS50297">
    <property type="entry name" value="ANK_REP_REGION"/>
    <property type="match status" value="3"/>
</dbReference>